<dbReference type="PANTHER" id="PTHR23509">
    <property type="entry name" value="PA-PL1 PHOSPHOLIPASE FAMILY"/>
    <property type="match status" value="1"/>
</dbReference>
<accession>A0A5B7DCT8</accession>
<comment type="caution">
    <text evidence="3">The sequence shown here is derived from an EMBL/GenBank/DDBJ whole genome shotgun (WGS) entry which is preliminary data.</text>
</comment>
<dbReference type="EMBL" id="VSRR010000748">
    <property type="protein sequence ID" value="MPC19191.1"/>
    <property type="molecule type" value="Genomic_DNA"/>
</dbReference>
<evidence type="ECO:0000313" key="3">
    <source>
        <dbReference type="EMBL" id="MPC19191.1"/>
    </source>
</evidence>
<evidence type="ECO:0000313" key="4">
    <source>
        <dbReference type="Proteomes" id="UP000324222"/>
    </source>
</evidence>
<sequence>MKGSKRSSDSGSTIPEVASVLQEGRSLMERMDFVLREGSMENSYISAITSHTSYWTNYDVSHFILSVLYPDLQPPTSASKLEIIRP</sequence>
<dbReference type="PROSITE" id="PS51043">
    <property type="entry name" value="DDHD"/>
    <property type="match status" value="1"/>
</dbReference>
<dbReference type="PANTHER" id="PTHR23509:SF10">
    <property type="entry name" value="LD21067P"/>
    <property type="match status" value="1"/>
</dbReference>
<evidence type="ECO:0000259" key="2">
    <source>
        <dbReference type="PROSITE" id="PS51043"/>
    </source>
</evidence>
<feature type="domain" description="DDHD" evidence="2">
    <location>
        <begin position="1"/>
        <end position="70"/>
    </location>
</feature>
<dbReference type="InterPro" id="IPR004177">
    <property type="entry name" value="DDHD_dom"/>
</dbReference>
<dbReference type="GO" id="GO:0046872">
    <property type="term" value="F:metal ion binding"/>
    <property type="evidence" value="ECO:0007669"/>
    <property type="project" value="InterPro"/>
</dbReference>
<reference evidence="3 4" key="1">
    <citation type="submission" date="2019-05" db="EMBL/GenBank/DDBJ databases">
        <title>Another draft genome of Portunus trituberculatus and its Hox gene families provides insights of decapod evolution.</title>
        <authorList>
            <person name="Jeong J.-H."/>
            <person name="Song I."/>
            <person name="Kim S."/>
            <person name="Choi T."/>
            <person name="Kim D."/>
            <person name="Ryu S."/>
            <person name="Kim W."/>
        </authorList>
    </citation>
    <scope>NUCLEOTIDE SEQUENCE [LARGE SCALE GENOMIC DNA]</scope>
    <source>
        <tissue evidence="3">Muscle</tissue>
    </source>
</reference>
<dbReference type="Pfam" id="PF02862">
    <property type="entry name" value="DDHD"/>
    <property type="match status" value="1"/>
</dbReference>
<protein>
    <submittedName>
        <fullName evidence="3">Phospholipase DDHD1</fullName>
    </submittedName>
</protein>
<dbReference type="OrthoDB" id="69269at2759"/>
<evidence type="ECO:0000256" key="1">
    <source>
        <dbReference type="ARBA" id="ARBA00038464"/>
    </source>
</evidence>
<proteinExistence type="inferred from homology"/>
<dbReference type="GO" id="GO:0005737">
    <property type="term" value="C:cytoplasm"/>
    <property type="evidence" value="ECO:0007669"/>
    <property type="project" value="TreeGrafter"/>
</dbReference>
<dbReference type="GO" id="GO:0004620">
    <property type="term" value="F:phospholipase activity"/>
    <property type="evidence" value="ECO:0007669"/>
    <property type="project" value="TreeGrafter"/>
</dbReference>
<organism evidence="3 4">
    <name type="scientific">Portunus trituberculatus</name>
    <name type="common">Swimming crab</name>
    <name type="synonym">Neptunus trituberculatus</name>
    <dbReference type="NCBI Taxonomy" id="210409"/>
    <lineage>
        <taxon>Eukaryota</taxon>
        <taxon>Metazoa</taxon>
        <taxon>Ecdysozoa</taxon>
        <taxon>Arthropoda</taxon>
        <taxon>Crustacea</taxon>
        <taxon>Multicrustacea</taxon>
        <taxon>Malacostraca</taxon>
        <taxon>Eumalacostraca</taxon>
        <taxon>Eucarida</taxon>
        <taxon>Decapoda</taxon>
        <taxon>Pleocyemata</taxon>
        <taxon>Brachyura</taxon>
        <taxon>Eubrachyura</taxon>
        <taxon>Portunoidea</taxon>
        <taxon>Portunidae</taxon>
        <taxon>Portuninae</taxon>
        <taxon>Portunus</taxon>
    </lineage>
</organism>
<name>A0A5B7DCT8_PORTR</name>
<dbReference type="Proteomes" id="UP000324222">
    <property type="component" value="Unassembled WGS sequence"/>
</dbReference>
<dbReference type="InterPro" id="IPR058055">
    <property type="entry name" value="PA-PLA1"/>
</dbReference>
<dbReference type="AlphaFoldDB" id="A0A5B7DCT8"/>
<gene>
    <name evidence="3" type="primary">DDHD1_1</name>
    <name evidence="3" type="ORF">E2C01_012101</name>
</gene>
<keyword evidence="4" id="KW-1185">Reference proteome</keyword>
<comment type="similarity">
    <text evidence="1">Belongs to the PA-PLA1 family.</text>
</comment>